<evidence type="ECO:0000313" key="1">
    <source>
        <dbReference type="EMBL" id="TDU28925.1"/>
    </source>
</evidence>
<organism evidence="1 2">
    <name type="scientific">Panacagrimonas perspica</name>
    <dbReference type="NCBI Taxonomy" id="381431"/>
    <lineage>
        <taxon>Bacteria</taxon>
        <taxon>Pseudomonadati</taxon>
        <taxon>Pseudomonadota</taxon>
        <taxon>Gammaproteobacteria</taxon>
        <taxon>Nevskiales</taxon>
        <taxon>Nevskiaceae</taxon>
        <taxon>Panacagrimonas</taxon>
    </lineage>
</organism>
<gene>
    <name evidence="1" type="ORF">DFR24_3306</name>
</gene>
<accession>A0A4R7P553</accession>
<evidence type="ECO:0000313" key="2">
    <source>
        <dbReference type="Proteomes" id="UP000295341"/>
    </source>
</evidence>
<name>A0A4R7P553_9GAMM</name>
<proteinExistence type="predicted"/>
<dbReference type="AlphaFoldDB" id="A0A4R7P553"/>
<dbReference type="Proteomes" id="UP000295341">
    <property type="component" value="Unassembled WGS sequence"/>
</dbReference>
<dbReference type="Gene3D" id="2.60.120.620">
    <property type="entry name" value="q2cbj1_9rhob like domain"/>
    <property type="match status" value="1"/>
</dbReference>
<reference evidence="1 2" key="1">
    <citation type="submission" date="2019-03" db="EMBL/GenBank/DDBJ databases">
        <title>Genomic Encyclopedia of Type Strains, Phase IV (KMG-IV): sequencing the most valuable type-strain genomes for metagenomic binning, comparative biology and taxonomic classification.</title>
        <authorList>
            <person name="Goeker M."/>
        </authorList>
    </citation>
    <scope>NUCLEOTIDE SEQUENCE [LARGE SCALE GENOMIC DNA]</scope>
    <source>
        <strain evidence="1 2">DSM 26377</strain>
    </source>
</reference>
<keyword evidence="2" id="KW-1185">Reference proteome</keyword>
<dbReference type="EMBL" id="SOBT01000009">
    <property type="protein sequence ID" value="TDU28925.1"/>
    <property type="molecule type" value="Genomic_DNA"/>
</dbReference>
<dbReference type="RefSeq" id="WP_133882440.1">
    <property type="nucleotide sequence ID" value="NZ_MWIN01000018.1"/>
</dbReference>
<protein>
    <submittedName>
        <fullName evidence="1">2-oxoglutarate-Fe(II)-dependent oxygenase superfamily protein</fullName>
    </submittedName>
</protein>
<dbReference type="SUPFAM" id="SSF51197">
    <property type="entry name" value="Clavaminate synthase-like"/>
    <property type="match status" value="1"/>
</dbReference>
<dbReference type="OrthoDB" id="369216at2"/>
<sequence>MMIPLNRHGPAVLLRKFRLWFEPDLDPSRVAKVFEEHDDRRGFATWHAQCKSALARPLPVRASPGPVMKDGFAVQQVMSGEAAASLLEAATSRQEPIQLKRDSAKLKGYDLDDPALVRRLAESALTADVDAHCLEFFGSEYFVYWYTLARTAPTQGPANVSFMWHCDRGPRAHLKLLVYLNDHSEHGGGTSYLDLAATDAVARSGYVFARGKRRTGSLDELSKLAGQPLTAYDHRPRAGDAVLFQPSRVLHSGITPHLGPRYVFTLCLLPSPVPWRSALERSAQVDLRNDPIWHGDARDLARRF</sequence>
<comment type="caution">
    <text evidence="1">The sequence shown here is derived from an EMBL/GenBank/DDBJ whole genome shotgun (WGS) entry which is preliminary data.</text>
</comment>